<accession>F4ZKN4</accession>
<evidence type="ECO:0000313" key="1">
    <source>
        <dbReference type="EMBL" id="AEB00295.1"/>
    </source>
</evidence>
<dbReference type="Pfam" id="PF05959">
    <property type="entry name" value="DUF884"/>
    <property type="match status" value="1"/>
</dbReference>
<evidence type="ECO:0000313" key="2">
    <source>
        <dbReference type="Proteomes" id="UP000203549"/>
    </source>
</evidence>
<dbReference type="Proteomes" id="UP000203549">
    <property type="component" value="Segment"/>
</dbReference>
<protein>
    <submittedName>
        <fullName evidence="1">Uncharacterized protein</fullName>
    </submittedName>
</protein>
<dbReference type="KEGG" id="vg:10722888"/>
<proteinExistence type="predicted"/>
<dbReference type="GeneID" id="10722888"/>
<dbReference type="OrthoDB" id="17110at10239"/>
<reference evidence="1 2" key="1">
    <citation type="journal article" date="2011" name="Arch. Virol.">
        <title>Genomic sequencing and analysis of Clostera anachoreta granulovirus.</title>
        <authorList>
            <person name="Liang Z."/>
            <person name="Zhang X."/>
            <person name="Yin X."/>
            <person name="Cao S."/>
            <person name="Xu F."/>
        </authorList>
    </citation>
    <scope>NUCLEOTIDE SEQUENCE [LARGE SCALE GENOMIC DNA]</scope>
    <source>
        <strain evidence="1">ClanGV-HBHN</strain>
    </source>
</reference>
<keyword evidence="2" id="KW-1185">Reference proteome</keyword>
<sequence>MFQITRARSGDEVDIVFQVPTTLNSITQYGFKLTNVARANKTMVVSGLDANRPINCTFTTNGAVEKDDYVITLFRMRSLTPDVLNYVKVNVIKVVTMNHHEHWYVLGVKRGRESASTIGYRKLVIGSREYEKIMCIVQGNVPADLLRAFNGKVQNHTYLHGLLVTNPTPDVCVDSVRLIKDSTSTAF</sequence>
<dbReference type="EMBL" id="HQ116624">
    <property type="protein sequence ID" value="AEB00295.1"/>
    <property type="molecule type" value="Genomic_DNA"/>
</dbReference>
<name>F4ZKN4_9BBAC</name>
<dbReference type="InterPro" id="IPR009235">
    <property type="entry name" value="AcMNPV_Orf146"/>
</dbReference>
<organism evidence="1 2">
    <name type="scientific">Clostera anachoreta granulovirus</name>
    <dbReference type="NCBI Taxonomy" id="283675"/>
    <lineage>
        <taxon>Viruses</taxon>
        <taxon>Viruses incertae sedis</taxon>
        <taxon>Naldaviricetes</taxon>
        <taxon>Lefavirales</taxon>
        <taxon>Baculoviridae</taxon>
        <taxon>Betabaculovirus</taxon>
        <taxon>Betabaculovirus clanachoretae</taxon>
    </lineage>
</organism>
<dbReference type="RefSeq" id="YP_004376215.1">
    <property type="nucleotide sequence ID" value="NC_015398.1"/>
</dbReference>